<dbReference type="InterPro" id="IPR014915">
    <property type="entry name" value="Phage_TLS_TfmB"/>
</dbReference>
<dbReference type="Pfam" id="PF08809">
    <property type="entry name" value="DUF1799"/>
    <property type="match status" value="1"/>
</dbReference>
<name>A0A8S5VBT1_9CAUD</name>
<accession>A0A8S5VBT1</accession>
<sequence>MSESPEYCATCREAYAQEGKHPPCSGCEFERPALMDENQEAWALWRHIQTQVRTSFAGVVGVDYVAARQVAEVLGVDLDLAMLHKVQTLESVMLQEVSKRNGK</sequence>
<evidence type="ECO:0000313" key="1">
    <source>
        <dbReference type="EMBL" id="DAG04165.1"/>
    </source>
</evidence>
<proteinExistence type="predicted"/>
<organism evidence="1">
    <name type="scientific">Siphoviridae sp. ctDxv33</name>
    <dbReference type="NCBI Taxonomy" id="2825392"/>
    <lineage>
        <taxon>Viruses</taxon>
        <taxon>Duplodnaviria</taxon>
        <taxon>Heunggongvirae</taxon>
        <taxon>Uroviricota</taxon>
        <taxon>Caudoviricetes</taxon>
    </lineage>
</organism>
<dbReference type="EMBL" id="BK016239">
    <property type="protein sequence ID" value="DAG04165.1"/>
    <property type="molecule type" value="Genomic_DNA"/>
</dbReference>
<protein>
    <submittedName>
        <fullName evidence="1">Uncharacterized protein</fullName>
    </submittedName>
</protein>
<reference evidence="1" key="1">
    <citation type="journal article" date="2021" name="Proc. Natl. Acad. Sci. U.S.A.">
        <title>A Catalog of Tens of Thousands of Viruses from Human Metagenomes Reveals Hidden Associations with Chronic Diseases.</title>
        <authorList>
            <person name="Tisza M.J."/>
            <person name="Buck C.B."/>
        </authorList>
    </citation>
    <scope>NUCLEOTIDE SEQUENCE</scope>
    <source>
        <strain evidence="1">CtDxv33</strain>
    </source>
</reference>